<dbReference type="EMBL" id="CP031387">
    <property type="protein sequence ID" value="QPG98931.1"/>
    <property type="molecule type" value="Genomic_DNA"/>
</dbReference>
<sequence>MGGSAFASRDKPLYTPRMPKHVYEHVKTHCHDTLRQHYFCVASPIEGPAKADFGDIDILVAWPKVEDKNQTQLQTIAGLLGATDVISQGSNLAIPWPKELDVVGGSEQPKHIQVDVRVCRTLENLEWMLLKHAHGDIWNILGSIIRPYGLTIDDKALFIRIPEVEKFNKTKAKIFLTSEPSEVLQFLGLPIGNAWDRPFASLKDMFEYVSQCPMFWACANQRHDESPADNTAVASDCKSLKSNDRRRMGKRPAFMKWIDDFMPECRQQGRFLKRRTTREEITNEAISRFHVGDEYHTRRKEALLERQRDLIFRDLIKGTIPQPDHADTEATLFRGCQIKALKKIILEGDTAYGVTPESGLMDDDGFFDFDRTADFIVKNKNEVGRAAILLHHQRYEETLAQKAKNLDTTQ</sequence>
<evidence type="ECO:0000313" key="2">
    <source>
        <dbReference type="Proteomes" id="UP000594364"/>
    </source>
</evidence>
<accession>A0A7S9KRB2</accession>
<name>A0A7S9KRB2_EPIFF</name>
<keyword evidence="2" id="KW-1185">Reference proteome</keyword>
<gene>
    <name evidence="1" type="ORF">C2857_000401</name>
</gene>
<dbReference type="OrthoDB" id="4708870at2759"/>
<dbReference type="AlphaFoldDB" id="A0A7S9KRB2"/>
<dbReference type="Proteomes" id="UP000594364">
    <property type="component" value="Chromosome 3"/>
</dbReference>
<organism evidence="1 2">
    <name type="scientific">Epichloe festucae (strain Fl1)</name>
    <dbReference type="NCBI Taxonomy" id="877507"/>
    <lineage>
        <taxon>Eukaryota</taxon>
        <taxon>Fungi</taxon>
        <taxon>Dikarya</taxon>
        <taxon>Ascomycota</taxon>
        <taxon>Pezizomycotina</taxon>
        <taxon>Sordariomycetes</taxon>
        <taxon>Hypocreomycetidae</taxon>
        <taxon>Hypocreales</taxon>
        <taxon>Clavicipitaceae</taxon>
        <taxon>Epichloe</taxon>
    </lineage>
</organism>
<protein>
    <submittedName>
        <fullName evidence="1">Uncharacterized protein</fullName>
    </submittedName>
</protein>
<proteinExistence type="predicted"/>
<reference evidence="1 2" key="1">
    <citation type="journal article" date="2018" name="PLoS Genet.">
        <title>Repeat elements organise 3D genome structure and mediate transcription in the filamentous fungus Epichloe festucae.</title>
        <authorList>
            <person name="Winter D.J."/>
            <person name="Ganley A.R.D."/>
            <person name="Young C.A."/>
            <person name="Liachko I."/>
            <person name="Schardl C.L."/>
            <person name="Dupont P.Y."/>
            <person name="Berry D."/>
            <person name="Ram A."/>
            <person name="Scott B."/>
            <person name="Cox M.P."/>
        </authorList>
    </citation>
    <scope>NUCLEOTIDE SEQUENCE [LARGE SCALE GENOMIC DNA]</scope>
    <source>
        <strain evidence="1 2">Fl1</strain>
    </source>
</reference>
<evidence type="ECO:0000313" key="1">
    <source>
        <dbReference type="EMBL" id="QPG98931.1"/>
    </source>
</evidence>